<name>A0A0U5JCQ4_9BACT</name>
<evidence type="ECO:0000256" key="1">
    <source>
        <dbReference type="SAM" id="MobiDB-lite"/>
    </source>
</evidence>
<dbReference type="AlphaFoldDB" id="A0A0U5JCQ4"/>
<feature type="compositionally biased region" description="Acidic residues" evidence="1">
    <location>
        <begin position="36"/>
        <end position="45"/>
    </location>
</feature>
<feature type="chain" id="PRO_5006860390" description="Secreted protein" evidence="2">
    <location>
        <begin position="21"/>
        <end position="56"/>
    </location>
</feature>
<dbReference type="EMBL" id="LN879502">
    <property type="protein sequence ID" value="CUI17278.1"/>
    <property type="molecule type" value="Genomic_DNA"/>
</dbReference>
<dbReference type="PATRIC" id="fig|389348.3.peg.1869"/>
<evidence type="ECO:0000256" key="2">
    <source>
        <dbReference type="SAM" id="SignalP"/>
    </source>
</evidence>
<dbReference type="RefSeq" id="WP_158021760.1">
    <property type="nucleotide sequence ID" value="NZ_LN879502.1"/>
</dbReference>
<dbReference type="InParanoid" id="A0A0U5JCQ4"/>
<keyword evidence="2" id="KW-0732">Signal</keyword>
<accession>A0A0U5JCQ4</accession>
<evidence type="ECO:0000313" key="4">
    <source>
        <dbReference type="Proteomes" id="UP000069902"/>
    </source>
</evidence>
<sequence length="56" mass="6366">MRHYSFMLCCALIFASPLSAIHFGPTPHHGPRLSAEEEACFDEDDNSHYEKELEQG</sequence>
<feature type="signal peptide" evidence="2">
    <location>
        <begin position="1"/>
        <end position="20"/>
    </location>
</feature>
<evidence type="ECO:0008006" key="5">
    <source>
        <dbReference type="Google" id="ProtNLM"/>
    </source>
</evidence>
<evidence type="ECO:0000313" key="3">
    <source>
        <dbReference type="EMBL" id="CUI17278.1"/>
    </source>
</evidence>
<gene>
    <name evidence="3" type="ORF">PNK_1669</name>
</gene>
<keyword evidence="4" id="KW-1185">Reference proteome</keyword>
<reference evidence="4" key="1">
    <citation type="submission" date="2015-09" db="EMBL/GenBank/DDBJ databases">
        <authorList>
            <person name="Bertelli C."/>
        </authorList>
    </citation>
    <scope>NUCLEOTIDE SEQUENCE [LARGE SCALE GENOMIC DNA]</scope>
    <source>
        <strain evidence="4">KNic</strain>
    </source>
</reference>
<feature type="compositionally biased region" description="Basic and acidic residues" evidence="1">
    <location>
        <begin position="46"/>
        <end position="56"/>
    </location>
</feature>
<dbReference type="Proteomes" id="UP000069902">
    <property type="component" value="Chromosome cPNK"/>
</dbReference>
<proteinExistence type="predicted"/>
<feature type="region of interest" description="Disordered" evidence="1">
    <location>
        <begin position="26"/>
        <end position="56"/>
    </location>
</feature>
<organism evidence="3 4">
    <name type="scientific">Candidatus Protochlamydia naegleriophila</name>
    <dbReference type="NCBI Taxonomy" id="389348"/>
    <lineage>
        <taxon>Bacteria</taxon>
        <taxon>Pseudomonadati</taxon>
        <taxon>Chlamydiota</taxon>
        <taxon>Chlamydiia</taxon>
        <taxon>Parachlamydiales</taxon>
        <taxon>Parachlamydiaceae</taxon>
        <taxon>Candidatus Protochlamydia</taxon>
    </lineage>
</organism>
<protein>
    <recommendedName>
        <fullName evidence="5">Secreted protein</fullName>
    </recommendedName>
</protein>
<dbReference type="KEGG" id="pnl:PNK_1669"/>